<evidence type="ECO:0000313" key="1">
    <source>
        <dbReference type="EMBL" id="KKL12574.1"/>
    </source>
</evidence>
<dbReference type="AlphaFoldDB" id="A0A0F9ASJ2"/>
<accession>A0A0F9ASJ2</accession>
<reference evidence="1" key="1">
    <citation type="journal article" date="2015" name="Nature">
        <title>Complex archaea that bridge the gap between prokaryotes and eukaryotes.</title>
        <authorList>
            <person name="Spang A."/>
            <person name="Saw J.H."/>
            <person name="Jorgensen S.L."/>
            <person name="Zaremba-Niedzwiedzka K."/>
            <person name="Martijn J."/>
            <person name="Lind A.E."/>
            <person name="van Eijk R."/>
            <person name="Schleper C."/>
            <person name="Guy L."/>
            <person name="Ettema T.J."/>
        </authorList>
    </citation>
    <scope>NUCLEOTIDE SEQUENCE</scope>
</reference>
<gene>
    <name evidence="1" type="ORF">LCGC14_2534390</name>
</gene>
<protein>
    <submittedName>
        <fullName evidence="1">Uncharacterized protein</fullName>
    </submittedName>
</protein>
<name>A0A0F9ASJ2_9ZZZZ</name>
<proteinExistence type="predicted"/>
<dbReference type="EMBL" id="LAZR01041200">
    <property type="protein sequence ID" value="KKL12574.1"/>
    <property type="molecule type" value="Genomic_DNA"/>
</dbReference>
<comment type="caution">
    <text evidence="1">The sequence shown here is derived from an EMBL/GenBank/DDBJ whole genome shotgun (WGS) entry which is preliminary data.</text>
</comment>
<sequence>MHYPSGVIGLVVGEVMPWYSYLCSYGHEFETEQGIKDEPLEACTHPVTDRKGKVNECCCSVKRQLCASSFSLKGGGWSKDGYAKKGN</sequence>
<organism evidence="1">
    <name type="scientific">marine sediment metagenome</name>
    <dbReference type="NCBI Taxonomy" id="412755"/>
    <lineage>
        <taxon>unclassified sequences</taxon>
        <taxon>metagenomes</taxon>
        <taxon>ecological metagenomes</taxon>
    </lineage>
</organism>